<reference evidence="3 4" key="1">
    <citation type="submission" date="2019-02" db="EMBL/GenBank/DDBJ databases">
        <title>Deep-cultivation of Planctomycetes and their phenomic and genomic characterization uncovers novel biology.</title>
        <authorList>
            <person name="Wiegand S."/>
            <person name="Jogler M."/>
            <person name="Boedeker C."/>
            <person name="Pinto D."/>
            <person name="Vollmers J."/>
            <person name="Rivas-Marin E."/>
            <person name="Kohn T."/>
            <person name="Peeters S.H."/>
            <person name="Heuer A."/>
            <person name="Rast P."/>
            <person name="Oberbeckmann S."/>
            <person name="Bunk B."/>
            <person name="Jeske O."/>
            <person name="Meyerdierks A."/>
            <person name="Storesund J.E."/>
            <person name="Kallscheuer N."/>
            <person name="Luecker S."/>
            <person name="Lage O.M."/>
            <person name="Pohl T."/>
            <person name="Merkel B.J."/>
            <person name="Hornburger P."/>
            <person name="Mueller R.-W."/>
            <person name="Bruemmer F."/>
            <person name="Labrenz M."/>
            <person name="Spormann A.M."/>
            <person name="Op Den Camp H."/>
            <person name="Overmann J."/>
            <person name="Amann R."/>
            <person name="Jetten M.S.M."/>
            <person name="Mascher T."/>
            <person name="Medema M.H."/>
            <person name="Devos D.P."/>
            <person name="Kaster A.-K."/>
            <person name="Ovreas L."/>
            <person name="Rohde M."/>
            <person name="Galperin M.Y."/>
            <person name="Jogler C."/>
        </authorList>
    </citation>
    <scope>NUCLEOTIDE SEQUENCE [LARGE SCALE GENOMIC DNA]</scope>
    <source>
        <strain evidence="3 4">Pla123a</strain>
    </source>
</reference>
<organism evidence="3 4">
    <name type="scientific">Posidoniimonas polymericola</name>
    <dbReference type="NCBI Taxonomy" id="2528002"/>
    <lineage>
        <taxon>Bacteria</taxon>
        <taxon>Pseudomonadati</taxon>
        <taxon>Planctomycetota</taxon>
        <taxon>Planctomycetia</taxon>
        <taxon>Pirellulales</taxon>
        <taxon>Lacipirellulaceae</taxon>
        <taxon>Posidoniimonas</taxon>
    </lineage>
</organism>
<evidence type="ECO:0000256" key="1">
    <source>
        <dbReference type="SAM" id="MobiDB-lite"/>
    </source>
</evidence>
<accession>A0A5C5YSM9</accession>
<feature type="compositionally biased region" description="Basic and acidic residues" evidence="1">
    <location>
        <begin position="129"/>
        <end position="145"/>
    </location>
</feature>
<protein>
    <recommendedName>
        <fullName evidence="5">Cytochrome c domain-containing protein</fullName>
    </recommendedName>
</protein>
<keyword evidence="2" id="KW-0732">Signal</keyword>
<keyword evidence="4" id="KW-1185">Reference proteome</keyword>
<proteinExistence type="predicted"/>
<sequence precursor="true">MFALPTQRLVILASAFGLFLAADSVLAYKQFQDAFVEMYLDEHPDADFVKMCRKKAKCNICHQGKKKHNNNPYGEAFVGKLTKKDRKDEEKIVQALLDVGGLKANPDDENSPTYAELIASSKLPAGDLDSVKQEPENDEHDAKGK</sequence>
<dbReference type="Proteomes" id="UP000318478">
    <property type="component" value="Unassembled WGS sequence"/>
</dbReference>
<comment type="caution">
    <text evidence="3">The sequence shown here is derived from an EMBL/GenBank/DDBJ whole genome shotgun (WGS) entry which is preliminary data.</text>
</comment>
<gene>
    <name evidence="3" type="ORF">Pla123a_17170</name>
</gene>
<evidence type="ECO:0000313" key="3">
    <source>
        <dbReference type="EMBL" id="TWT77918.1"/>
    </source>
</evidence>
<feature type="region of interest" description="Disordered" evidence="1">
    <location>
        <begin position="102"/>
        <end position="145"/>
    </location>
</feature>
<dbReference type="AlphaFoldDB" id="A0A5C5YSM9"/>
<evidence type="ECO:0008006" key="5">
    <source>
        <dbReference type="Google" id="ProtNLM"/>
    </source>
</evidence>
<evidence type="ECO:0000313" key="4">
    <source>
        <dbReference type="Proteomes" id="UP000318478"/>
    </source>
</evidence>
<feature type="chain" id="PRO_5022803092" description="Cytochrome c domain-containing protein" evidence="2">
    <location>
        <begin position="28"/>
        <end position="145"/>
    </location>
</feature>
<feature type="signal peptide" evidence="2">
    <location>
        <begin position="1"/>
        <end position="27"/>
    </location>
</feature>
<name>A0A5C5YSM9_9BACT</name>
<evidence type="ECO:0000256" key="2">
    <source>
        <dbReference type="SAM" id="SignalP"/>
    </source>
</evidence>
<dbReference type="EMBL" id="SJPO01000003">
    <property type="protein sequence ID" value="TWT77918.1"/>
    <property type="molecule type" value="Genomic_DNA"/>
</dbReference>
<dbReference type="OrthoDB" id="286143at2"/>